<organism evidence="1 2">
    <name type="scientific">Riccia sorocarpa</name>
    <dbReference type="NCBI Taxonomy" id="122646"/>
    <lineage>
        <taxon>Eukaryota</taxon>
        <taxon>Viridiplantae</taxon>
        <taxon>Streptophyta</taxon>
        <taxon>Embryophyta</taxon>
        <taxon>Marchantiophyta</taxon>
        <taxon>Marchantiopsida</taxon>
        <taxon>Marchantiidae</taxon>
        <taxon>Marchantiales</taxon>
        <taxon>Ricciaceae</taxon>
        <taxon>Riccia</taxon>
    </lineage>
</organism>
<evidence type="ECO:0000313" key="2">
    <source>
        <dbReference type="Proteomes" id="UP001633002"/>
    </source>
</evidence>
<dbReference type="EMBL" id="JBJQOH010000008">
    <property type="protein sequence ID" value="KAL3676061.1"/>
    <property type="molecule type" value="Genomic_DNA"/>
</dbReference>
<dbReference type="InterPro" id="IPR029993">
    <property type="entry name" value="GAUT"/>
</dbReference>
<gene>
    <name evidence="1" type="ORF">R1sor_026009</name>
</gene>
<sequence>MTRLKEEQTTQSKLQEEETASLKEKAALLKDQLHLLVRDRYALIWYSAYQETEKDFLKCRIPDYCISINSGEELFQLLRGGGVQERGLKRIVSLDSSSELAIRLFVIFLFKMGESRTPVIAGKGTLLLAATISLLYCGSRWKWFLQERFGCTTDEKERRRKRSVKAGLVGLVGNTPLVKIKSLSDATGCERKLFNSLLYLDIWYEPPLLSKSAAESGLLSEAKAEPHLQRLKSLISETQERDHDTAAWNMKLKAKLYSLDAQASLGSEQSGSFGQLPAEIIPKSLHCLSMKLGSIYRTHQSIREKVARKLQLSRFGANSFFHLCISRIMLRAVSPVMKSTDNGCSEAR</sequence>
<dbReference type="PANTHER" id="PTHR32116:SF20">
    <property type="entry name" value="HEXOSYLTRANSFERASE GAUT11"/>
    <property type="match status" value="1"/>
</dbReference>
<name>A0ABD3GDV7_9MARC</name>
<dbReference type="AlphaFoldDB" id="A0ABD3GDV7"/>
<evidence type="ECO:0000313" key="1">
    <source>
        <dbReference type="EMBL" id="KAL3676061.1"/>
    </source>
</evidence>
<dbReference type="PANTHER" id="PTHR32116">
    <property type="entry name" value="GALACTURONOSYLTRANSFERASE 4-RELATED"/>
    <property type="match status" value="1"/>
</dbReference>
<reference evidence="1 2" key="1">
    <citation type="submission" date="2024-09" db="EMBL/GenBank/DDBJ databases">
        <title>Chromosome-scale assembly of Riccia sorocarpa.</title>
        <authorList>
            <person name="Paukszto L."/>
        </authorList>
    </citation>
    <scope>NUCLEOTIDE SEQUENCE [LARGE SCALE GENOMIC DNA]</scope>
    <source>
        <strain evidence="1">LP-2024</strain>
        <tissue evidence="1">Aerial parts of the thallus</tissue>
    </source>
</reference>
<protein>
    <submittedName>
        <fullName evidence="1">Uncharacterized protein</fullName>
    </submittedName>
</protein>
<proteinExistence type="predicted"/>
<accession>A0ABD3GDV7</accession>
<dbReference type="Proteomes" id="UP001633002">
    <property type="component" value="Unassembled WGS sequence"/>
</dbReference>
<comment type="caution">
    <text evidence="1">The sequence shown here is derived from an EMBL/GenBank/DDBJ whole genome shotgun (WGS) entry which is preliminary data.</text>
</comment>
<keyword evidence="2" id="KW-1185">Reference proteome</keyword>